<dbReference type="EMBL" id="QXFZ01000330">
    <property type="protein sequence ID" value="KAE9120766.1"/>
    <property type="molecule type" value="Genomic_DNA"/>
</dbReference>
<evidence type="ECO:0000256" key="1">
    <source>
        <dbReference type="SAM" id="MobiDB-lite"/>
    </source>
</evidence>
<dbReference type="Proteomes" id="UP000441208">
    <property type="component" value="Unassembled WGS sequence"/>
</dbReference>
<name>A0A6A4E5H8_9STRA</name>
<feature type="compositionally biased region" description="Low complexity" evidence="1">
    <location>
        <begin position="128"/>
        <end position="177"/>
    </location>
</feature>
<evidence type="ECO:0000313" key="2">
    <source>
        <dbReference type="EMBL" id="KAE8941644.1"/>
    </source>
</evidence>
<dbReference type="EMBL" id="QXGB01000317">
    <property type="protein sequence ID" value="KAE9219678.1"/>
    <property type="molecule type" value="Genomic_DNA"/>
</dbReference>
<dbReference type="Proteomes" id="UP000433483">
    <property type="component" value="Unassembled WGS sequence"/>
</dbReference>
<dbReference type="EMBL" id="QXFX01001099">
    <property type="protein sequence ID" value="KAE9096745.1"/>
    <property type="molecule type" value="Genomic_DNA"/>
</dbReference>
<dbReference type="EMBL" id="QXGA01000296">
    <property type="protein sequence ID" value="KAE9148338.1"/>
    <property type="molecule type" value="Genomic_DNA"/>
</dbReference>
<comment type="caution">
    <text evidence="7">The sequence shown here is derived from an EMBL/GenBank/DDBJ whole genome shotgun (WGS) entry which is preliminary data.</text>
</comment>
<sequence length="322" mass="35524">MTSIEATLRLLPSLSGDTDLGFQHLAMPTPERSVDTSSVLQPPPLLPSLGAPYNTIGAALFSSGPGVSATRANGRHQEQEREQVPLRTNRQATPRVGNGETASHARTTHQTVVWVREVAAPHSSGHGAPASSQRQPQAATSSVAASSSQNRRLSTSTNSTSATSNTTAATTNGGRSSQQPAASGKRKREPQNLLSMVRRELNEQSRYREIHASERFLQQQLDAEKEARRLERDERTALNTQVERLQCRNDETLQRFEAQKERLVRQHEEVIARMKAKNSELKTKIETLQEKLADERDKSRGLENANTKLEIQLAGSRGFSKH</sequence>
<accession>A0A6A4E5H8</accession>
<evidence type="ECO:0000313" key="6">
    <source>
        <dbReference type="EMBL" id="KAE9219678.1"/>
    </source>
</evidence>
<evidence type="ECO:0000313" key="13">
    <source>
        <dbReference type="Proteomes" id="UP000488956"/>
    </source>
</evidence>
<evidence type="ECO:0000313" key="4">
    <source>
        <dbReference type="EMBL" id="KAE9120766.1"/>
    </source>
</evidence>
<evidence type="ECO:0000313" key="9">
    <source>
        <dbReference type="Proteomes" id="UP000433483"/>
    </source>
</evidence>
<feature type="compositionally biased region" description="Basic and acidic residues" evidence="1">
    <location>
        <begin position="75"/>
        <end position="84"/>
    </location>
</feature>
<dbReference type="Proteomes" id="UP000440732">
    <property type="component" value="Unassembled WGS sequence"/>
</dbReference>
<evidence type="ECO:0000313" key="3">
    <source>
        <dbReference type="EMBL" id="KAE9096745.1"/>
    </source>
</evidence>
<reference evidence="8 9" key="1">
    <citation type="submission" date="2018-08" db="EMBL/GenBank/DDBJ databases">
        <title>Genomic investigation of the strawberry pathogen Phytophthora fragariae indicates pathogenicity is determined by transcriptional variation in three key races.</title>
        <authorList>
            <person name="Adams T.M."/>
            <person name="Armitage A.D."/>
            <person name="Sobczyk M.K."/>
            <person name="Bates H.J."/>
            <person name="Dunwell J.M."/>
            <person name="Nellist C.F."/>
            <person name="Harrison R.J."/>
        </authorList>
    </citation>
    <scope>NUCLEOTIDE SEQUENCE [LARGE SCALE GENOMIC DNA]</scope>
    <source>
        <strain evidence="7 10">A4</strain>
        <strain evidence="6 9">NOV-27</strain>
        <strain evidence="5 11">NOV-5</strain>
        <strain evidence="4 12">NOV-71</strain>
        <strain evidence="2 8">NOV-9</strain>
        <strain evidence="3 13">ONT-3</strain>
    </source>
</reference>
<feature type="region of interest" description="Disordered" evidence="1">
    <location>
        <begin position="65"/>
        <end position="193"/>
    </location>
</feature>
<dbReference type="EMBL" id="QXGF01000350">
    <property type="protein sequence ID" value="KAE8941644.1"/>
    <property type="molecule type" value="Genomic_DNA"/>
</dbReference>
<dbReference type="OrthoDB" id="10632452at2759"/>
<protein>
    <submittedName>
        <fullName evidence="7">Uncharacterized protein</fullName>
    </submittedName>
</protein>
<evidence type="ECO:0000313" key="11">
    <source>
        <dbReference type="Proteomes" id="UP000440732"/>
    </source>
</evidence>
<dbReference type="Proteomes" id="UP000429523">
    <property type="component" value="Unassembled WGS sequence"/>
</dbReference>
<keyword evidence="9" id="KW-1185">Reference proteome</keyword>
<dbReference type="Proteomes" id="UP000488956">
    <property type="component" value="Unassembled WGS sequence"/>
</dbReference>
<dbReference type="AlphaFoldDB" id="A0A6A4E5H8"/>
<evidence type="ECO:0000313" key="10">
    <source>
        <dbReference type="Proteomes" id="UP000437068"/>
    </source>
</evidence>
<proteinExistence type="predicted"/>
<dbReference type="Proteomes" id="UP000437068">
    <property type="component" value="Unassembled WGS sequence"/>
</dbReference>
<dbReference type="EMBL" id="QXGE01000287">
    <property type="protein sequence ID" value="KAE9317224.1"/>
    <property type="molecule type" value="Genomic_DNA"/>
</dbReference>
<evidence type="ECO:0000313" key="5">
    <source>
        <dbReference type="EMBL" id="KAE9148338.1"/>
    </source>
</evidence>
<evidence type="ECO:0000313" key="7">
    <source>
        <dbReference type="EMBL" id="KAE9317224.1"/>
    </source>
</evidence>
<organism evidence="7 10">
    <name type="scientific">Phytophthora fragariae</name>
    <dbReference type="NCBI Taxonomy" id="53985"/>
    <lineage>
        <taxon>Eukaryota</taxon>
        <taxon>Sar</taxon>
        <taxon>Stramenopiles</taxon>
        <taxon>Oomycota</taxon>
        <taxon>Peronosporomycetes</taxon>
        <taxon>Peronosporales</taxon>
        <taxon>Peronosporaceae</taxon>
        <taxon>Phytophthora</taxon>
    </lineage>
</organism>
<feature type="compositionally biased region" description="Polar residues" evidence="1">
    <location>
        <begin position="100"/>
        <end position="111"/>
    </location>
</feature>
<evidence type="ECO:0000313" key="12">
    <source>
        <dbReference type="Proteomes" id="UP000441208"/>
    </source>
</evidence>
<gene>
    <name evidence="7" type="ORF">PF001_g6944</name>
    <name evidence="6" type="ORF">PF005_g7778</name>
    <name evidence="5" type="ORF">PF006_g7059</name>
    <name evidence="4" type="ORF">PF007_g8047</name>
    <name evidence="2" type="ORF">PF009_g8582</name>
    <name evidence="3" type="ORF">PF010_g16228</name>
</gene>
<evidence type="ECO:0000313" key="8">
    <source>
        <dbReference type="Proteomes" id="UP000429523"/>
    </source>
</evidence>
<feature type="region of interest" description="Disordered" evidence="1">
    <location>
        <begin position="292"/>
        <end position="322"/>
    </location>
</feature>
<feature type="compositionally biased region" description="Basic and acidic residues" evidence="1">
    <location>
        <begin position="292"/>
        <end position="301"/>
    </location>
</feature>